<accession>A0A3N1XPM0</accession>
<organism evidence="6 7">
    <name type="scientific">Mobilisporobacter senegalensis</name>
    <dbReference type="NCBI Taxonomy" id="1329262"/>
    <lineage>
        <taxon>Bacteria</taxon>
        <taxon>Bacillati</taxon>
        <taxon>Bacillota</taxon>
        <taxon>Clostridia</taxon>
        <taxon>Lachnospirales</taxon>
        <taxon>Lachnospiraceae</taxon>
        <taxon>Mobilisporobacter</taxon>
    </lineage>
</organism>
<dbReference type="GO" id="GO:0016765">
    <property type="term" value="F:transferase activity, transferring alkyl or aryl (other than methyl) groups"/>
    <property type="evidence" value="ECO:0007669"/>
    <property type="project" value="InterPro"/>
</dbReference>
<proteinExistence type="predicted"/>
<feature type="transmembrane region" description="Helical" evidence="5">
    <location>
        <begin position="144"/>
        <end position="164"/>
    </location>
</feature>
<keyword evidence="2 5" id="KW-0812">Transmembrane</keyword>
<evidence type="ECO:0000256" key="3">
    <source>
        <dbReference type="ARBA" id="ARBA00022989"/>
    </source>
</evidence>
<reference evidence="6 7" key="1">
    <citation type="submission" date="2018-11" db="EMBL/GenBank/DDBJ databases">
        <title>Genomic Encyclopedia of Type Strains, Phase IV (KMG-IV): sequencing the most valuable type-strain genomes for metagenomic binning, comparative biology and taxonomic classification.</title>
        <authorList>
            <person name="Goeker M."/>
        </authorList>
    </citation>
    <scope>NUCLEOTIDE SEQUENCE [LARGE SCALE GENOMIC DNA]</scope>
    <source>
        <strain evidence="6 7">DSM 26537</strain>
    </source>
</reference>
<comment type="caution">
    <text evidence="6">The sequence shown here is derived from an EMBL/GenBank/DDBJ whole genome shotgun (WGS) entry which is preliminary data.</text>
</comment>
<dbReference type="Pfam" id="PF01040">
    <property type="entry name" value="UbiA"/>
    <property type="match status" value="1"/>
</dbReference>
<sequence length="311" mass="36144">MKTIKSFFVLVRWEYMPSAINETGIPALLALLFIPFSSQYVFNVIMSLLIWYGAHFIGAQINNISDYNADKKFKSYISDTIDYFGVKKVKWMIIIEALIVSVLTIGMSVIRKQPMLVILWLVGLFFACAYSMKPFNFKSRTVMNPITLALVLYLIPMLFSYLLISGSFHELSVITIIIFGIQMVPMFFMDEISDYEEDKEANVMNPCVTFGRRKTIMIATIIGIVSNMAMLFYWFFYISQNSSFKMIFFITALIFYAFVIFDFILIYRMSEPTLLKDEKKLMKLKKSIYTPVWLMGTGLATLLLIFERWVK</sequence>
<protein>
    <submittedName>
        <fullName evidence="6">4-hydroxybenzoate polyprenyltransferase</fullName>
    </submittedName>
</protein>
<feature type="transmembrane region" description="Helical" evidence="5">
    <location>
        <begin position="216"/>
        <end position="235"/>
    </location>
</feature>
<keyword evidence="4 5" id="KW-0472">Membrane</keyword>
<feature type="transmembrane region" description="Helical" evidence="5">
    <location>
        <begin position="91"/>
        <end position="110"/>
    </location>
</feature>
<evidence type="ECO:0000256" key="2">
    <source>
        <dbReference type="ARBA" id="ARBA00022692"/>
    </source>
</evidence>
<dbReference type="RefSeq" id="WP_170164300.1">
    <property type="nucleotide sequence ID" value="NZ_RJVG01000004.1"/>
</dbReference>
<evidence type="ECO:0000256" key="4">
    <source>
        <dbReference type="ARBA" id="ARBA00023136"/>
    </source>
</evidence>
<comment type="subcellular location">
    <subcellularLocation>
        <location evidence="1">Membrane</location>
        <topology evidence="1">Multi-pass membrane protein</topology>
    </subcellularLocation>
</comment>
<feature type="transmembrane region" description="Helical" evidence="5">
    <location>
        <begin position="170"/>
        <end position="189"/>
    </location>
</feature>
<dbReference type="EMBL" id="RJVG01000004">
    <property type="protein sequence ID" value="ROR28640.1"/>
    <property type="molecule type" value="Genomic_DNA"/>
</dbReference>
<feature type="transmembrane region" description="Helical" evidence="5">
    <location>
        <begin position="116"/>
        <end position="132"/>
    </location>
</feature>
<gene>
    <name evidence="6" type="ORF">EDD66_104227</name>
</gene>
<dbReference type="Proteomes" id="UP000273083">
    <property type="component" value="Unassembled WGS sequence"/>
</dbReference>
<dbReference type="InterPro" id="IPR000537">
    <property type="entry name" value="UbiA_prenyltransferase"/>
</dbReference>
<evidence type="ECO:0000256" key="1">
    <source>
        <dbReference type="ARBA" id="ARBA00004141"/>
    </source>
</evidence>
<feature type="transmembrane region" description="Helical" evidence="5">
    <location>
        <begin position="25"/>
        <end position="52"/>
    </location>
</feature>
<dbReference type="GO" id="GO:0016020">
    <property type="term" value="C:membrane"/>
    <property type="evidence" value="ECO:0007669"/>
    <property type="project" value="UniProtKB-SubCell"/>
</dbReference>
<evidence type="ECO:0000313" key="7">
    <source>
        <dbReference type="Proteomes" id="UP000273083"/>
    </source>
</evidence>
<keyword evidence="7" id="KW-1185">Reference proteome</keyword>
<feature type="transmembrane region" description="Helical" evidence="5">
    <location>
        <begin position="247"/>
        <end position="267"/>
    </location>
</feature>
<evidence type="ECO:0000256" key="5">
    <source>
        <dbReference type="SAM" id="Phobius"/>
    </source>
</evidence>
<name>A0A3N1XPM0_9FIRM</name>
<dbReference type="AlphaFoldDB" id="A0A3N1XPM0"/>
<keyword evidence="6" id="KW-0808">Transferase</keyword>
<keyword evidence="3 5" id="KW-1133">Transmembrane helix</keyword>
<feature type="transmembrane region" description="Helical" evidence="5">
    <location>
        <begin position="288"/>
        <end position="306"/>
    </location>
</feature>
<evidence type="ECO:0000313" key="6">
    <source>
        <dbReference type="EMBL" id="ROR28640.1"/>
    </source>
</evidence>